<dbReference type="RefSeq" id="WP_251875610.1">
    <property type="nucleotide sequence ID" value="NZ_CP082275.1"/>
</dbReference>
<feature type="transmembrane region" description="Helical" evidence="1">
    <location>
        <begin position="153"/>
        <end position="174"/>
    </location>
</feature>
<proteinExistence type="predicted"/>
<evidence type="ECO:0000259" key="3">
    <source>
        <dbReference type="Pfam" id="PF23571"/>
    </source>
</evidence>
<organism evidence="4 5">
    <name type="scientific">Grimontia kaedaensis</name>
    <dbReference type="NCBI Taxonomy" id="2872157"/>
    <lineage>
        <taxon>Bacteria</taxon>
        <taxon>Pseudomonadati</taxon>
        <taxon>Pseudomonadota</taxon>
        <taxon>Gammaproteobacteria</taxon>
        <taxon>Vibrionales</taxon>
        <taxon>Vibrionaceae</taxon>
        <taxon>Grimontia</taxon>
    </lineage>
</organism>
<keyword evidence="1" id="KW-0812">Transmembrane</keyword>
<evidence type="ECO:0000256" key="1">
    <source>
        <dbReference type="SAM" id="Phobius"/>
    </source>
</evidence>
<feature type="domain" description="Fatty acid hydroxylase" evidence="2">
    <location>
        <begin position="98"/>
        <end position="224"/>
    </location>
</feature>
<keyword evidence="1" id="KW-1133">Transmembrane helix</keyword>
<evidence type="ECO:0000313" key="5">
    <source>
        <dbReference type="Proteomes" id="UP001056255"/>
    </source>
</evidence>
<feature type="domain" description="GH3 middle" evidence="3">
    <location>
        <begin position="538"/>
        <end position="601"/>
    </location>
</feature>
<accession>A0ABY4WVY7</accession>
<dbReference type="InterPro" id="IPR055377">
    <property type="entry name" value="GH3_M"/>
</dbReference>
<dbReference type="InterPro" id="IPR006694">
    <property type="entry name" value="Fatty_acid_hydroxylase"/>
</dbReference>
<dbReference type="Proteomes" id="UP001056255">
    <property type="component" value="Chromosome I"/>
</dbReference>
<keyword evidence="1" id="KW-0472">Membrane</keyword>
<evidence type="ECO:0000259" key="2">
    <source>
        <dbReference type="Pfam" id="PF04116"/>
    </source>
</evidence>
<dbReference type="EMBL" id="CP082275">
    <property type="protein sequence ID" value="USH01357.1"/>
    <property type="molecule type" value="Genomic_DNA"/>
</dbReference>
<dbReference type="Pfam" id="PF23571">
    <property type="entry name" value="GH3_M"/>
    <property type="match status" value="1"/>
</dbReference>
<feature type="transmembrane region" description="Helical" evidence="1">
    <location>
        <begin position="93"/>
        <end position="110"/>
    </location>
</feature>
<feature type="transmembrane region" description="Helical" evidence="1">
    <location>
        <begin position="25"/>
        <end position="41"/>
    </location>
</feature>
<evidence type="ECO:0000313" key="4">
    <source>
        <dbReference type="EMBL" id="USH01357.1"/>
    </source>
</evidence>
<dbReference type="Pfam" id="PF04116">
    <property type="entry name" value="FA_hydroxylase"/>
    <property type="match status" value="1"/>
</dbReference>
<dbReference type="Pfam" id="PF03321">
    <property type="entry name" value="GH3"/>
    <property type="match status" value="1"/>
</dbReference>
<feature type="transmembrane region" description="Helical" evidence="1">
    <location>
        <begin position="61"/>
        <end position="81"/>
    </location>
</feature>
<protein>
    <submittedName>
        <fullName evidence="4">GH3 auxin-responsive promoter family protein</fullName>
    </submittedName>
</protein>
<name>A0ABY4WVY7_9GAMM</name>
<reference evidence="4" key="1">
    <citation type="submission" date="2021-08" db="EMBL/GenBank/DDBJ databases">
        <authorList>
            <person name="Sakaguchi M."/>
            <person name="Kikuchi T."/>
            <person name="Urbanczyk H."/>
        </authorList>
    </citation>
    <scope>NUCLEOTIDE SEQUENCE</scope>
    <source>
        <strain evidence="4">020920N</strain>
    </source>
</reference>
<sequence>MKFAYLALVLTPVSIFIAFGKPWLYLPLAGLGIMSILLFEYKNTHRLDWRANLAEQWRNVVYLISIQFVLVQLLTRLFHAIPKWDFWPNSFPVWAQLTLLLITSDFLRYWQHRFAHSHYWQLHARHHRPAKLHAANVVIFHPLDKAIQLCADLLPFVLLAVNAEVLLAYGLLYAQIGFLQHSNVRWNLGWLNYIFATGQLHQWHHRLDKNYGNNLSIWDWIFATAYLADSPPERVGASKPTAIKPNLFIQLYLRWQYRNATKRQKKLLVELNQIRAQSEQLQKYEDHGFEQAFSKGNIHGKPLLALAKTSGTSTKSKYLPITKEYCQLITKSFRQFAILQFITRPWLMLGKSLTIAGDCAEEQQFGFDAGAASAWFNRFSPNFSKKRELFDSQLLSALSFEDKQYVSLLMAMTEPKLMRLASANPSTLVLWLQQLQDKAEDLEQDWNSHGARFKFTHPKIYAWLAPRLSKLDFVGTDIALIWPNLSVIHCWQYGNCQFPAKRLQTIMAQVQIDDIGLLASEGVISQSLEPIHQGGALSLDDIYYEFFDHQRHQVELDKLEKDRTYYLAISSKWGLNRYWLNDIVKVVGFIGECPRIIFQQKGEGCTSLTGEKLHEQQVQAAIAQVLPNQSPWFLMLAEPSTQKYHLLINTEIDIYAFDQALQNINIEYQSKRQSSRLSIPLMQLMNKNIEQHYRNWYLDNGVRPSQYKRIALKLTTSEQYPWQQQSK</sequence>
<dbReference type="PANTHER" id="PTHR31901:SF9">
    <property type="entry name" value="GH3 DOMAIN-CONTAINING PROTEIN"/>
    <property type="match status" value="1"/>
</dbReference>
<gene>
    <name evidence="4" type="ORF">K6Q96_10530</name>
</gene>
<keyword evidence="5" id="KW-1185">Reference proteome</keyword>
<dbReference type="InterPro" id="IPR004993">
    <property type="entry name" value="GH3"/>
</dbReference>
<dbReference type="PANTHER" id="PTHR31901">
    <property type="entry name" value="GH3 DOMAIN-CONTAINING PROTEIN"/>
    <property type="match status" value="1"/>
</dbReference>